<reference evidence="1" key="2">
    <citation type="journal article" date="2022" name="Microb. Genom.">
        <title>A chromosome-scale genome assembly of the tomato pathogen Cladosporium fulvum reveals a compartmentalized genome architecture and the presence of a dispensable chromosome.</title>
        <authorList>
            <person name="Zaccaron A.Z."/>
            <person name="Chen L.H."/>
            <person name="Samaras A."/>
            <person name="Stergiopoulos I."/>
        </authorList>
    </citation>
    <scope>NUCLEOTIDE SEQUENCE</scope>
    <source>
        <strain evidence="1">Race5_Kim</strain>
    </source>
</reference>
<dbReference type="GeneID" id="71993852"/>
<dbReference type="Proteomes" id="UP000756132">
    <property type="component" value="Chromosome 12"/>
</dbReference>
<dbReference type="PANTHER" id="PTHR42085">
    <property type="entry name" value="F-BOX DOMAIN-CONTAINING PROTEIN"/>
    <property type="match status" value="1"/>
</dbReference>
<gene>
    <name evidence="1" type="ORF">CLAFUR5_13974</name>
</gene>
<organism evidence="1 2">
    <name type="scientific">Passalora fulva</name>
    <name type="common">Tomato leaf mold</name>
    <name type="synonym">Cladosporium fulvum</name>
    <dbReference type="NCBI Taxonomy" id="5499"/>
    <lineage>
        <taxon>Eukaryota</taxon>
        <taxon>Fungi</taxon>
        <taxon>Dikarya</taxon>
        <taxon>Ascomycota</taxon>
        <taxon>Pezizomycotina</taxon>
        <taxon>Dothideomycetes</taxon>
        <taxon>Dothideomycetidae</taxon>
        <taxon>Mycosphaerellales</taxon>
        <taxon>Mycosphaerellaceae</taxon>
        <taxon>Fulvia</taxon>
    </lineage>
</organism>
<proteinExistence type="predicted"/>
<dbReference type="PANTHER" id="PTHR42085:SF2">
    <property type="entry name" value="F-BOX DOMAIN-CONTAINING PROTEIN"/>
    <property type="match status" value="1"/>
</dbReference>
<protein>
    <submittedName>
        <fullName evidence="1">Uncharacterized protein</fullName>
    </submittedName>
</protein>
<dbReference type="OrthoDB" id="3934270at2759"/>
<dbReference type="AlphaFoldDB" id="A0A9Q8PLF3"/>
<reference evidence="1" key="1">
    <citation type="submission" date="2021-12" db="EMBL/GenBank/DDBJ databases">
        <authorList>
            <person name="Zaccaron A."/>
            <person name="Stergiopoulos I."/>
        </authorList>
    </citation>
    <scope>NUCLEOTIDE SEQUENCE</scope>
    <source>
        <strain evidence="1">Race5_Kim</strain>
    </source>
</reference>
<dbReference type="EMBL" id="CP090174">
    <property type="protein sequence ID" value="UJO24587.1"/>
    <property type="molecule type" value="Genomic_DNA"/>
</dbReference>
<dbReference type="RefSeq" id="XP_047768953.1">
    <property type="nucleotide sequence ID" value="XM_047913122.1"/>
</dbReference>
<name>A0A9Q8PLF3_PASFU</name>
<evidence type="ECO:0000313" key="1">
    <source>
        <dbReference type="EMBL" id="UJO24587.1"/>
    </source>
</evidence>
<sequence>MAQQGASKDTWKCRLLSLPAEMENKIYRYTLTTPEDIEIRSAADLPVGPGLLRTCRQIRPEAIGIYYHENDFAFPIQNFNADCYIKFCKSSRNRLMSSHIFRIYEARTGSWPNLVRWLKAWWDYECRSLEPPEKERRQGDTLCCPLVRYRPSRS</sequence>
<dbReference type="InterPro" id="IPR038883">
    <property type="entry name" value="AN11006-like"/>
</dbReference>
<dbReference type="KEGG" id="ffu:CLAFUR5_13974"/>
<accession>A0A9Q8PLF3</accession>
<keyword evidence="2" id="KW-1185">Reference proteome</keyword>
<evidence type="ECO:0000313" key="2">
    <source>
        <dbReference type="Proteomes" id="UP000756132"/>
    </source>
</evidence>